<dbReference type="Gene3D" id="1.10.10.60">
    <property type="entry name" value="Homeodomain-like"/>
    <property type="match status" value="1"/>
</dbReference>
<evidence type="ECO:0000256" key="2">
    <source>
        <dbReference type="PROSITE-ProRule" id="PRU00108"/>
    </source>
</evidence>
<dbReference type="Pfam" id="PF00046">
    <property type="entry name" value="Homeodomain"/>
    <property type="match status" value="1"/>
</dbReference>
<dbReference type="InParanoid" id="A0A3P7G006"/>
<sequence length="135" mass="16026">MVEIQHGHVKIPDLVTTSVTSGTHQQQHSDANRRRDRKLGGFYFRELKKQRRNRTTFTTFQLHELEQAFERCHYPDVYARELLAQKVKLPEVRVQKSLPTILNLKNKRTGTNLFFMKTRHLWSSDDDMYDLPEKG</sequence>
<dbReference type="InterPro" id="IPR043562">
    <property type="entry name" value="RAX/RAX2"/>
</dbReference>
<dbReference type="GO" id="GO:0000978">
    <property type="term" value="F:RNA polymerase II cis-regulatory region sequence-specific DNA binding"/>
    <property type="evidence" value="ECO:0007669"/>
    <property type="project" value="TreeGrafter"/>
</dbReference>
<dbReference type="GO" id="GO:0000981">
    <property type="term" value="F:DNA-binding transcription factor activity, RNA polymerase II-specific"/>
    <property type="evidence" value="ECO:0007669"/>
    <property type="project" value="InterPro"/>
</dbReference>
<evidence type="ECO:0000313" key="7">
    <source>
        <dbReference type="Proteomes" id="UP000270924"/>
    </source>
</evidence>
<keyword evidence="2 3" id="KW-0371">Homeobox</keyword>
<dbReference type="InterPro" id="IPR001356">
    <property type="entry name" value="HD"/>
</dbReference>
<proteinExistence type="predicted"/>
<keyword evidence="7" id="KW-1185">Reference proteome</keyword>
<evidence type="ECO:0000256" key="1">
    <source>
        <dbReference type="ARBA" id="ARBA00004123"/>
    </source>
</evidence>
<dbReference type="CDD" id="cd00086">
    <property type="entry name" value="homeodomain"/>
    <property type="match status" value="1"/>
</dbReference>
<gene>
    <name evidence="6" type="ORF">WBA_LOCUS8111</name>
</gene>
<evidence type="ECO:0000259" key="5">
    <source>
        <dbReference type="PROSITE" id="PS50071"/>
    </source>
</evidence>
<dbReference type="AlphaFoldDB" id="A0A3P7G006"/>
<feature type="region of interest" description="Disordered" evidence="4">
    <location>
        <begin position="15"/>
        <end position="35"/>
    </location>
</feature>
<evidence type="ECO:0000256" key="3">
    <source>
        <dbReference type="RuleBase" id="RU000682"/>
    </source>
</evidence>
<dbReference type="SMART" id="SM00389">
    <property type="entry name" value="HOX"/>
    <property type="match status" value="1"/>
</dbReference>
<dbReference type="GO" id="GO:0005634">
    <property type="term" value="C:nucleus"/>
    <property type="evidence" value="ECO:0007669"/>
    <property type="project" value="UniProtKB-SubCell"/>
</dbReference>
<feature type="compositionally biased region" description="Polar residues" evidence="4">
    <location>
        <begin position="15"/>
        <end position="29"/>
    </location>
</feature>
<accession>A0A3P7G006</accession>
<dbReference type="PANTHER" id="PTHR46271">
    <property type="entry name" value="HOMEOBOX PROTEIN, PUTATIVE-RELATED"/>
    <property type="match status" value="1"/>
</dbReference>
<keyword evidence="2 3" id="KW-0238">DNA-binding</keyword>
<dbReference type="Proteomes" id="UP000270924">
    <property type="component" value="Unassembled WGS sequence"/>
</dbReference>
<organism evidence="6 7">
    <name type="scientific">Wuchereria bancrofti</name>
    <dbReference type="NCBI Taxonomy" id="6293"/>
    <lineage>
        <taxon>Eukaryota</taxon>
        <taxon>Metazoa</taxon>
        <taxon>Ecdysozoa</taxon>
        <taxon>Nematoda</taxon>
        <taxon>Chromadorea</taxon>
        <taxon>Rhabditida</taxon>
        <taxon>Spirurina</taxon>
        <taxon>Spiruromorpha</taxon>
        <taxon>Filarioidea</taxon>
        <taxon>Onchocercidae</taxon>
        <taxon>Wuchereria</taxon>
    </lineage>
</organism>
<reference evidence="6 7" key="1">
    <citation type="submission" date="2018-11" db="EMBL/GenBank/DDBJ databases">
        <authorList>
            <consortium name="Pathogen Informatics"/>
        </authorList>
    </citation>
    <scope>NUCLEOTIDE SEQUENCE [LARGE SCALE GENOMIC DNA]</scope>
</reference>
<dbReference type="PROSITE" id="PS50071">
    <property type="entry name" value="HOMEOBOX_2"/>
    <property type="match status" value="1"/>
</dbReference>
<dbReference type="InterPro" id="IPR009057">
    <property type="entry name" value="Homeodomain-like_sf"/>
</dbReference>
<dbReference type="GO" id="GO:0045944">
    <property type="term" value="P:positive regulation of transcription by RNA polymerase II"/>
    <property type="evidence" value="ECO:0007669"/>
    <property type="project" value="InterPro"/>
</dbReference>
<evidence type="ECO:0000313" key="6">
    <source>
        <dbReference type="EMBL" id="VDM14725.1"/>
    </source>
</evidence>
<dbReference type="EMBL" id="UYWW01006412">
    <property type="protein sequence ID" value="VDM14725.1"/>
    <property type="molecule type" value="Genomic_DNA"/>
</dbReference>
<comment type="subcellular location">
    <subcellularLocation>
        <location evidence="1 2 3">Nucleus</location>
    </subcellularLocation>
</comment>
<feature type="domain" description="Homeobox" evidence="5">
    <location>
        <begin position="48"/>
        <end position="95"/>
    </location>
</feature>
<dbReference type="PANTHER" id="PTHR46271:SF4">
    <property type="entry name" value="HOMEOBOX PROTEIN, PUTATIVE-RELATED"/>
    <property type="match status" value="1"/>
</dbReference>
<evidence type="ECO:0000256" key="4">
    <source>
        <dbReference type="SAM" id="MobiDB-lite"/>
    </source>
</evidence>
<name>A0A3P7G006_WUCBA</name>
<protein>
    <recommendedName>
        <fullName evidence="5">Homeobox domain-containing protein</fullName>
    </recommendedName>
</protein>
<dbReference type="OrthoDB" id="6159439at2759"/>
<feature type="DNA-binding region" description="Homeobox" evidence="2">
    <location>
        <begin position="50"/>
        <end position="96"/>
    </location>
</feature>
<dbReference type="SUPFAM" id="SSF46689">
    <property type="entry name" value="Homeodomain-like"/>
    <property type="match status" value="1"/>
</dbReference>
<keyword evidence="2 3" id="KW-0539">Nucleus</keyword>